<evidence type="ECO:0000313" key="2">
    <source>
        <dbReference type="Proteomes" id="UP001469553"/>
    </source>
</evidence>
<evidence type="ECO:0000313" key="1">
    <source>
        <dbReference type="EMBL" id="MEQ2289972.1"/>
    </source>
</evidence>
<keyword evidence="2" id="KW-1185">Reference proteome</keyword>
<gene>
    <name evidence="1" type="ORF">AMECASPLE_038638</name>
</gene>
<dbReference type="Proteomes" id="UP001469553">
    <property type="component" value="Unassembled WGS sequence"/>
</dbReference>
<protein>
    <submittedName>
        <fullName evidence="1">Uncharacterized protein</fullName>
    </submittedName>
</protein>
<accession>A0ABV0Y8A7</accession>
<comment type="caution">
    <text evidence="1">The sequence shown here is derived from an EMBL/GenBank/DDBJ whole genome shotgun (WGS) entry which is preliminary data.</text>
</comment>
<proteinExistence type="predicted"/>
<dbReference type="EMBL" id="JAHRIP010026092">
    <property type="protein sequence ID" value="MEQ2289972.1"/>
    <property type="molecule type" value="Genomic_DNA"/>
</dbReference>
<reference evidence="1 2" key="1">
    <citation type="submission" date="2021-06" db="EMBL/GenBank/DDBJ databases">
        <authorList>
            <person name="Palmer J.M."/>
        </authorList>
    </citation>
    <scope>NUCLEOTIDE SEQUENCE [LARGE SCALE GENOMIC DNA]</scope>
    <source>
        <strain evidence="1 2">AS_MEX2019</strain>
        <tissue evidence="1">Muscle</tissue>
    </source>
</reference>
<sequence length="126" mass="14355">MFCSSLCRCLQRTVVDADGCGQEGFPVAVCLTAHLNKLVTEDTLLLYDSLMKRMLRVLHNVLHFMNNHSLHNDLQRFQESQEQSQPSLSAMSQLKLQGLDNETETPVILVWEVSWLNWTSLVASLH</sequence>
<organism evidence="1 2">
    <name type="scientific">Ameca splendens</name>
    <dbReference type="NCBI Taxonomy" id="208324"/>
    <lineage>
        <taxon>Eukaryota</taxon>
        <taxon>Metazoa</taxon>
        <taxon>Chordata</taxon>
        <taxon>Craniata</taxon>
        <taxon>Vertebrata</taxon>
        <taxon>Euteleostomi</taxon>
        <taxon>Actinopterygii</taxon>
        <taxon>Neopterygii</taxon>
        <taxon>Teleostei</taxon>
        <taxon>Neoteleostei</taxon>
        <taxon>Acanthomorphata</taxon>
        <taxon>Ovalentaria</taxon>
        <taxon>Atherinomorphae</taxon>
        <taxon>Cyprinodontiformes</taxon>
        <taxon>Goodeidae</taxon>
        <taxon>Ameca</taxon>
    </lineage>
</organism>
<name>A0ABV0Y8A7_9TELE</name>